<feature type="transmembrane region" description="Helical" evidence="1">
    <location>
        <begin position="45"/>
        <end position="65"/>
    </location>
</feature>
<accession>A0A5C6EA73</accession>
<evidence type="ECO:0000256" key="1">
    <source>
        <dbReference type="SAM" id="Phobius"/>
    </source>
</evidence>
<proteinExistence type="predicted"/>
<evidence type="ECO:0000259" key="2">
    <source>
        <dbReference type="Pfam" id="PF01882"/>
    </source>
</evidence>
<gene>
    <name evidence="3" type="ORF">Q31b_05660</name>
</gene>
<feature type="transmembrane region" description="Helical" evidence="1">
    <location>
        <begin position="12"/>
        <end position="33"/>
    </location>
</feature>
<dbReference type="PANTHER" id="PTHR34351:SF1">
    <property type="entry name" value="SLR1927 PROTEIN"/>
    <property type="match status" value="1"/>
</dbReference>
<dbReference type="InterPro" id="IPR002881">
    <property type="entry name" value="DUF58"/>
</dbReference>
<dbReference type="OrthoDB" id="9812729at2"/>
<dbReference type="RefSeq" id="WP_146598106.1">
    <property type="nucleotide sequence ID" value="NZ_SJPY01000001.1"/>
</dbReference>
<keyword evidence="1" id="KW-1133">Transmembrane helix</keyword>
<dbReference type="EMBL" id="SJPY01000001">
    <property type="protein sequence ID" value="TWU45394.1"/>
    <property type="molecule type" value="Genomic_DNA"/>
</dbReference>
<sequence>MSDAVVPPTRRFQFKSVLDGASTLGWLLLRVFLLPLRVMLAIRRSATASSVSLLLVGIVTLNILWGYPWVGIFSACFSMMLIGLAVNWFMMPKLTVDFSLPRSVESGHSFSLLMHLKNRRSLPALQLSASFDKKELRSLFRERRLFAKDAPRENRRRQRYELNSDPVSIPVIGPGERASVEASLRFLDRGIHPLPRVCIRSHFPFCLFESTTLHPSQATIAVTPRLIDESNDTVAAGHLSDLSLWVRRCNAFEAYDYVGSREYQTGMPVRRWDFSSWARLGRPIIREFQSPGSRTAVIVVDTAANQPSSPSKVVLFDEGVERVLSLAATAITQLNRQRVEAQLITTDEANEEWDSAVGGVRHSSEIEAMLIQLAQAQVTLEKQADERLREIAEQFPNLPYLLITSRQTIAVECRTPQCQVIRVDMGSDFV</sequence>
<reference evidence="3 4" key="1">
    <citation type="submission" date="2019-02" db="EMBL/GenBank/DDBJ databases">
        <title>Deep-cultivation of Planctomycetes and their phenomic and genomic characterization uncovers novel biology.</title>
        <authorList>
            <person name="Wiegand S."/>
            <person name="Jogler M."/>
            <person name="Boedeker C."/>
            <person name="Pinto D."/>
            <person name="Vollmers J."/>
            <person name="Rivas-Marin E."/>
            <person name="Kohn T."/>
            <person name="Peeters S.H."/>
            <person name="Heuer A."/>
            <person name="Rast P."/>
            <person name="Oberbeckmann S."/>
            <person name="Bunk B."/>
            <person name="Jeske O."/>
            <person name="Meyerdierks A."/>
            <person name="Storesund J.E."/>
            <person name="Kallscheuer N."/>
            <person name="Luecker S."/>
            <person name="Lage O.M."/>
            <person name="Pohl T."/>
            <person name="Merkel B.J."/>
            <person name="Hornburger P."/>
            <person name="Mueller R.-W."/>
            <person name="Bruemmer F."/>
            <person name="Labrenz M."/>
            <person name="Spormann A.M."/>
            <person name="Op Den Camp H."/>
            <person name="Overmann J."/>
            <person name="Amann R."/>
            <person name="Jetten M.S.M."/>
            <person name="Mascher T."/>
            <person name="Medema M.H."/>
            <person name="Devos D.P."/>
            <person name="Kaster A.-K."/>
            <person name="Ovreas L."/>
            <person name="Rohde M."/>
            <person name="Galperin M.Y."/>
            <person name="Jogler C."/>
        </authorList>
    </citation>
    <scope>NUCLEOTIDE SEQUENCE [LARGE SCALE GENOMIC DNA]</scope>
    <source>
        <strain evidence="3 4">Q31b</strain>
    </source>
</reference>
<name>A0A5C6EA73_9BACT</name>
<protein>
    <recommendedName>
        <fullName evidence="2">DUF58 domain-containing protein</fullName>
    </recommendedName>
</protein>
<feature type="domain" description="DUF58" evidence="2">
    <location>
        <begin position="260"/>
        <end position="364"/>
    </location>
</feature>
<dbReference type="Proteomes" id="UP000315471">
    <property type="component" value="Unassembled WGS sequence"/>
</dbReference>
<dbReference type="PANTHER" id="PTHR34351">
    <property type="entry name" value="SLR1927 PROTEIN-RELATED"/>
    <property type="match status" value="1"/>
</dbReference>
<organism evidence="3 4">
    <name type="scientific">Novipirellula aureliae</name>
    <dbReference type="NCBI Taxonomy" id="2527966"/>
    <lineage>
        <taxon>Bacteria</taxon>
        <taxon>Pseudomonadati</taxon>
        <taxon>Planctomycetota</taxon>
        <taxon>Planctomycetia</taxon>
        <taxon>Pirellulales</taxon>
        <taxon>Pirellulaceae</taxon>
        <taxon>Novipirellula</taxon>
    </lineage>
</organism>
<evidence type="ECO:0000313" key="4">
    <source>
        <dbReference type="Proteomes" id="UP000315471"/>
    </source>
</evidence>
<dbReference type="AlphaFoldDB" id="A0A5C6EA73"/>
<evidence type="ECO:0000313" key="3">
    <source>
        <dbReference type="EMBL" id="TWU45394.1"/>
    </source>
</evidence>
<keyword evidence="4" id="KW-1185">Reference proteome</keyword>
<keyword evidence="1" id="KW-0812">Transmembrane</keyword>
<dbReference type="Pfam" id="PF01882">
    <property type="entry name" value="DUF58"/>
    <property type="match status" value="1"/>
</dbReference>
<comment type="caution">
    <text evidence="3">The sequence shown here is derived from an EMBL/GenBank/DDBJ whole genome shotgun (WGS) entry which is preliminary data.</text>
</comment>
<keyword evidence="1" id="KW-0472">Membrane</keyword>